<keyword evidence="3" id="KW-0418">Kinase</keyword>
<reference evidence="3" key="1">
    <citation type="submission" date="2014-07" db="EMBL/GenBank/DDBJ databases">
        <authorList>
            <person name="Monot Marc"/>
        </authorList>
    </citation>
    <scope>NUCLEOTIDE SEQUENCE</scope>
    <source>
        <strain evidence="4">7032989</strain>
        <strain evidence="2">7032994</strain>
    </source>
</reference>
<name>A0A069A899_CLODI</name>
<dbReference type="InterPro" id="IPR002731">
    <property type="entry name" value="ATPase_BadF"/>
</dbReference>
<organism evidence="3">
    <name type="scientific">Clostridioides difficile</name>
    <name type="common">Peptoclostridium difficile</name>
    <dbReference type="NCBI Taxonomy" id="1496"/>
    <lineage>
        <taxon>Bacteria</taxon>
        <taxon>Bacillati</taxon>
        <taxon>Bacillota</taxon>
        <taxon>Clostridia</taxon>
        <taxon>Peptostreptococcales</taxon>
        <taxon>Peptostreptococcaceae</taxon>
        <taxon>Clostridioides</taxon>
    </lineage>
</organism>
<accession>A0A069A899</accession>
<dbReference type="CDD" id="cd24007">
    <property type="entry name" value="ASKHA_NBD_eukNAGK-like"/>
    <property type="match status" value="1"/>
</dbReference>
<dbReference type="RefSeq" id="WP_021362539.1">
    <property type="nucleotide sequence ID" value="NZ_BBYB01000069.1"/>
</dbReference>
<dbReference type="GO" id="GO:0045127">
    <property type="term" value="F:N-acetylglucosamine kinase activity"/>
    <property type="evidence" value="ECO:0007669"/>
    <property type="project" value="UniProtKB-EC"/>
</dbReference>
<protein>
    <submittedName>
        <fullName evidence="2">BadF/BadG/BcrA/BcrD ATPase family protein</fullName>
    </submittedName>
    <submittedName>
        <fullName evidence="3">Putative N-acetylglucosamine kinase NAGK-like</fullName>
        <ecNumber evidence="3">2.7.1.59</ecNumber>
    </submittedName>
</protein>
<dbReference type="PANTHER" id="PTHR43190">
    <property type="entry name" value="N-ACETYL-D-GLUCOSAMINE KINASE"/>
    <property type="match status" value="1"/>
</dbReference>
<feature type="domain" description="ATPase BadF/BadG/BcrA/BcrD type" evidence="1">
    <location>
        <begin position="7"/>
        <end position="287"/>
    </location>
</feature>
<dbReference type="SUPFAM" id="SSF53067">
    <property type="entry name" value="Actin-like ATPase domain"/>
    <property type="match status" value="2"/>
</dbReference>
<dbReference type="InterPro" id="IPR052519">
    <property type="entry name" value="Euk-type_GlcNAc_Kinase"/>
</dbReference>
<dbReference type="Gene3D" id="3.30.420.40">
    <property type="match status" value="2"/>
</dbReference>
<proteinExistence type="predicted"/>
<evidence type="ECO:0000259" key="1">
    <source>
        <dbReference type="Pfam" id="PF01869"/>
    </source>
</evidence>
<dbReference type="EMBL" id="LK932399">
    <property type="protein sequence ID" value="CDS86807.1"/>
    <property type="molecule type" value="Genomic_DNA"/>
</dbReference>
<sequence length="316" mass="35070">MKYLVSIDGGGTKTKFCVSDLDGNILKEHTTGSTNYKSVGIKKTYENINNGFKKILKDLYIDYDDIEYTVFGISGCDSPNDYKIIMDEILKIGINKEKIYLANDAVLAFYAQADSPGLVIVAGTGSIILGIKEDGEIYRVGGWGYNFSDLGSGYDIGRKLLKKVLLYCDECHEYSDLFSCVLDFFGANSFEQLAYMITDINNNVEIANLASLVIDCAEQGDKLAIEILRESSTELSKLAQVILRKISNPMKMDKSEINIVLSGGTLNKTVYAQMLMNNLKTENTDKNLKFISQENQPVYGGIRLAMALANRRVKHG</sequence>
<dbReference type="Pfam" id="PF01869">
    <property type="entry name" value="BcrAD_BadFG"/>
    <property type="match status" value="1"/>
</dbReference>
<evidence type="ECO:0000313" key="2">
    <source>
        <dbReference type="EMBL" id="CDS86807.1"/>
    </source>
</evidence>
<gene>
    <name evidence="4" type="ORF">BN1095_710007</name>
    <name evidence="3" type="ORF">BN1096_610021</name>
    <name evidence="2" type="ORF">BN1097_600017</name>
</gene>
<keyword evidence="3" id="KW-0808">Transferase</keyword>
<evidence type="ECO:0000313" key="4">
    <source>
        <dbReference type="EMBL" id="CDT74550.1"/>
    </source>
</evidence>
<dbReference type="EMBL" id="LK933416">
    <property type="protein sequence ID" value="CDT74550.1"/>
    <property type="molecule type" value="Genomic_DNA"/>
</dbReference>
<dbReference type="PANTHER" id="PTHR43190:SF3">
    <property type="entry name" value="N-ACETYL-D-GLUCOSAMINE KINASE"/>
    <property type="match status" value="1"/>
</dbReference>
<dbReference type="EC" id="2.7.1.59" evidence="3"/>
<dbReference type="InterPro" id="IPR043129">
    <property type="entry name" value="ATPase_NBD"/>
</dbReference>
<evidence type="ECO:0000313" key="3">
    <source>
        <dbReference type="EMBL" id="CDS87114.1"/>
    </source>
</evidence>
<dbReference type="AlphaFoldDB" id="A0A069A899"/>
<dbReference type="EMBL" id="LK932515">
    <property type="protein sequence ID" value="CDS87114.1"/>
    <property type="molecule type" value="Genomic_DNA"/>
</dbReference>